<evidence type="ECO:0000256" key="1">
    <source>
        <dbReference type="SAM" id="SignalP"/>
    </source>
</evidence>
<accession>A0A855IS86</accession>
<protein>
    <submittedName>
        <fullName evidence="2">Curlin</fullName>
    </submittedName>
</protein>
<sequence length="285" mass="30545">MKLTKIGIIVGAIIGLNVAHADDLPAPFPASEPATGVIEGVADLGIKSKVNAIQPLAMDNTAVWQMGSGDMANVTIMQNTSGVTNGHVALVDTHASYNSDVVVQQSGNLNEAEVELRYKHNDAWIKQDGLRNQAKIKVERWGQNNDLRVTQMGDNNISVVKALGGADFNEANVQVNGHSNVTYTEFSDRDADNNDVDINVTGDSNYVQSIVDTRNIGPARDNLVDIEISGDGNRVFTEQIGRESTAMVNLQSSSANEFLIHQTSYDAAYVSGNGAYGNVGLINQN</sequence>
<reference evidence="3" key="1">
    <citation type="submission" date="2016-07" db="EMBL/GenBank/DDBJ databases">
        <title>Nontailed viruses are major unrecognized killers of bacteria in the ocean.</title>
        <authorList>
            <person name="Kauffman K."/>
            <person name="Hussain F."/>
            <person name="Yang J."/>
            <person name="Arevalo P."/>
            <person name="Brown J."/>
            <person name="Cutler M."/>
            <person name="Kelly L."/>
            <person name="Polz M.F."/>
        </authorList>
    </citation>
    <scope>NUCLEOTIDE SEQUENCE [LARGE SCALE GENOMIC DNA]</scope>
    <source>
        <strain evidence="3">10N.261.48.A1</strain>
    </source>
</reference>
<evidence type="ECO:0000313" key="3">
    <source>
        <dbReference type="Proteomes" id="UP000235554"/>
    </source>
</evidence>
<dbReference type="RefSeq" id="WP_102518462.1">
    <property type="nucleotide sequence ID" value="NZ_MCWT02000001.1"/>
</dbReference>
<comment type="caution">
    <text evidence="2">The sequence shown here is derived from an EMBL/GenBank/DDBJ whole genome shotgun (WGS) entry which is preliminary data.</text>
</comment>
<evidence type="ECO:0000313" key="2">
    <source>
        <dbReference type="EMBL" id="PMM60575.1"/>
    </source>
</evidence>
<name>A0A855IS86_9VIBR</name>
<dbReference type="AlphaFoldDB" id="A0A855IS86"/>
<proteinExistence type="predicted"/>
<dbReference type="EMBL" id="MCZJ01000011">
    <property type="protein sequence ID" value="PMM60575.1"/>
    <property type="molecule type" value="Genomic_DNA"/>
</dbReference>
<feature type="signal peptide" evidence="1">
    <location>
        <begin position="1"/>
        <end position="21"/>
    </location>
</feature>
<keyword evidence="1" id="KW-0732">Signal</keyword>
<gene>
    <name evidence="2" type="ORF">BCT50_22505</name>
</gene>
<feature type="chain" id="PRO_5032750451" evidence="1">
    <location>
        <begin position="22"/>
        <end position="285"/>
    </location>
</feature>
<dbReference type="Proteomes" id="UP000235554">
    <property type="component" value="Unassembled WGS sequence"/>
</dbReference>
<organism evidence="2 3">
    <name type="scientific">Vibrio lentus</name>
    <dbReference type="NCBI Taxonomy" id="136468"/>
    <lineage>
        <taxon>Bacteria</taxon>
        <taxon>Pseudomonadati</taxon>
        <taxon>Pseudomonadota</taxon>
        <taxon>Gammaproteobacteria</taxon>
        <taxon>Vibrionales</taxon>
        <taxon>Vibrionaceae</taxon>
        <taxon>Vibrio</taxon>
    </lineage>
</organism>